<protein>
    <submittedName>
        <fullName evidence="2">Chemotaxis protein CheW</fullName>
    </submittedName>
</protein>
<dbReference type="GO" id="GO:0005829">
    <property type="term" value="C:cytosol"/>
    <property type="evidence" value="ECO:0007669"/>
    <property type="project" value="TreeGrafter"/>
</dbReference>
<proteinExistence type="predicted"/>
<dbReference type="SMART" id="SM00260">
    <property type="entry name" value="CheW"/>
    <property type="match status" value="1"/>
</dbReference>
<sequence length="161" mass="18013">MSSANVSNKYLTFGLDNQTYGIQIANVSEIIAIKDITPIPQTPNFVAGMVNVRGKVIPIINLRKKFDLTEKEYDRNTCIAIVYIKQSEMGIIVDAVYEVTEIQKEFKEETPQFGSAVKTEFIEAIAKDLQGIKILLNIEKVLTSEELVIVNDIVNAEKTES</sequence>
<gene>
    <name evidence="2" type="ORF">UABAM_01536</name>
</gene>
<dbReference type="Gene3D" id="2.30.30.40">
    <property type="entry name" value="SH3 Domains"/>
    <property type="match status" value="1"/>
</dbReference>
<dbReference type="InterPro" id="IPR036061">
    <property type="entry name" value="CheW-like_dom_sf"/>
</dbReference>
<name>A0A5S9IMB3_UABAM</name>
<evidence type="ECO:0000259" key="1">
    <source>
        <dbReference type="PROSITE" id="PS50851"/>
    </source>
</evidence>
<dbReference type="AlphaFoldDB" id="A0A5S9IMB3"/>
<dbReference type="Gene3D" id="2.40.50.180">
    <property type="entry name" value="CheA-289, Domain 4"/>
    <property type="match status" value="1"/>
</dbReference>
<reference evidence="2 3" key="1">
    <citation type="submission" date="2019-08" db="EMBL/GenBank/DDBJ databases">
        <title>Complete genome sequence of Candidatus Uab amorphum.</title>
        <authorList>
            <person name="Shiratori T."/>
            <person name="Suzuki S."/>
            <person name="Kakizawa Y."/>
            <person name="Ishida K."/>
        </authorList>
    </citation>
    <scope>NUCLEOTIDE SEQUENCE [LARGE SCALE GENOMIC DNA]</scope>
    <source>
        <strain evidence="2 3">SRT547</strain>
    </source>
</reference>
<dbReference type="Proteomes" id="UP000326354">
    <property type="component" value="Chromosome"/>
</dbReference>
<dbReference type="GO" id="GO:0006935">
    <property type="term" value="P:chemotaxis"/>
    <property type="evidence" value="ECO:0007669"/>
    <property type="project" value="InterPro"/>
</dbReference>
<dbReference type="PROSITE" id="PS50851">
    <property type="entry name" value="CHEW"/>
    <property type="match status" value="1"/>
</dbReference>
<dbReference type="RefSeq" id="WP_229759364.1">
    <property type="nucleotide sequence ID" value="NZ_AP019860.1"/>
</dbReference>
<evidence type="ECO:0000313" key="3">
    <source>
        <dbReference type="Proteomes" id="UP000326354"/>
    </source>
</evidence>
<dbReference type="InterPro" id="IPR039315">
    <property type="entry name" value="CheW"/>
</dbReference>
<keyword evidence="3" id="KW-1185">Reference proteome</keyword>
<dbReference type="SUPFAM" id="SSF50341">
    <property type="entry name" value="CheW-like"/>
    <property type="match status" value="1"/>
</dbReference>
<dbReference type="KEGG" id="uam:UABAM_01536"/>
<dbReference type="GO" id="GO:0007165">
    <property type="term" value="P:signal transduction"/>
    <property type="evidence" value="ECO:0007669"/>
    <property type="project" value="InterPro"/>
</dbReference>
<dbReference type="Pfam" id="PF01584">
    <property type="entry name" value="CheW"/>
    <property type="match status" value="1"/>
</dbReference>
<organism evidence="2 3">
    <name type="scientific">Uabimicrobium amorphum</name>
    <dbReference type="NCBI Taxonomy" id="2596890"/>
    <lineage>
        <taxon>Bacteria</taxon>
        <taxon>Pseudomonadati</taxon>
        <taxon>Planctomycetota</taxon>
        <taxon>Candidatus Uabimicrobiia</taxon>
        <taxon>Candidatus Uabimicrobiales</taxon>
        <taxon>Candidatus Uabimicrobiaceae</taxon>
        <taxon>Candidatus Uabimicrobium</taxon>
    </lineage>
</organism>
<dbReference type="EMBL" id="AP019860">
    <property type="protein sequence ID" value="BBM83185.1"/>
    <property type="molecule type" value="Genomic_DNA"/>
</dbReference>
<evidence type="ECO:0000313" key="2">
    <source>
        <dbReference type="EMBL" id="BBM83185.1"/>
    </source>
</evidence>
<dbReference type="PANTHER" id="PTHR22617">
    <property type="entry name" value="CHEMOTAXIS SENSOR HISTIDINE KINASE-RELATED"/>
    <property type="match status" value="1"/>
</dbReference>
<feature type="domain" description="CheW-like" evidence="1">
    <location>
        <begin position="7"/>
        <end position="147"/>
    </location>
</feature>
<dbReference type="InterPro" id="IPR002545">
    <property type="entry name" value="CheW-lke_dom"/>
</dbReference>
<accession>A0A5S9IMB3</accession>
<dbReference type="PANTHER" id="PTHR22617:SF41">
    <property type="entry name" value="CHEMOTAXIS SIGNAL TRANSDUCTION SYSTEM ADAPTOR PROTEIN CHEW"/>
    <property type="match status" value="1"/>
</dbReference>